<evidence type="ECO:0000313" key="8">
    <source>
        <dbReference type="EMBL" id="VVC45738.1"/>
    </source>
</evidence>
<evidence type="ECO:0000256" key="1">
    <source>
        <dbReference type="ARBA" id="ARBA00004123"/>
    </source>
</evidence>
<evidence type="ECO:0000313" key="9">
    <source>
        <dbReference type="Proteomes" id="UP000325440"/>
    </source>
</evidence>
<dbReference type="OrthoDB" id="28335at2759"/>
<dbReference type="GO" id="GO:0016251">
    <property type="term" value="F:RNA polymerase II general transcription initiation factor activity"/>
    <property type="evidence" value="ECO:0007669"/>
    <property type="project" value="TreeGrafter"/>
</dbReference>
<dbReference type="AlphaFoldDB" id="A0A5E4NL99"/>
<evidence type="ECO:0000259" key="7">
    <source>
        <dbReference type="Pfam" id="PF04719"/>
    </source>
</evidence>
<evidence type="ECO:0000256" key="5">
    <source>
        <dbReference type="ARBA" id="ARBA00023242"/>
    </source>
</evidence>
<dbReference type="InterPro" id="IPR009072">
    <property type="entry name" value="Histone-fold"/>
</dbReference>
<dbReference type="Gene3D" id="1.10.20.10">
    <property type="entry name" value="Histone, subunit A"/>
    <property type="match status" value="1"/>
</dbReference>
<keyword evidence="3" id="KW-0805">Transcription regulation</keyword>
<dbReference type="EMBL" id="CABPRJ010002411">
    <property type="protein sequence ID" value="VVC45738.1"/>
    <property type="molecule type" value="Genomic_DNA"/>
</dbReference>
<proteinExistence type="inferred from homology"/>
<keyword evidence="4" id="KW-0804">Transcription</keyword>
<keyword evidence="5" id="KW-0539">Nucleus</keyword>
<feature type="region of interest" description="Disordered" evidence="6">
    <location>
        <begin position="23"/>
        <end position="53"/>
    </location>
</feature>
<dbReference type="InterPro" id="IPR006809">
    <property type="entry name" value="TAFII28_dom"/>
</dbReference>
<evidence type="ECO:0000256" key="2">
    <source>
        <dbReference type="ARBA" id="ARBA00009788"/>
    </source>
</evidence>
<dbReference type="Proteomes" id="UP000325440">
    <property type="component" value="Unassembled WGS sequence"/>
</dbReference>
<feature type="compositionally biased region" description="Polar residues" evidence="6">
    <location>
        <begin position="26"/>
        <end position="39"/>
    </location>
</feature>
<evidence type="ECO:0000256" key="4">
    <source>
        <dbReference type="ARBA" id="ARBA00023163"/>
    </source>
</evidence>
<dbReference type="FunFam" id="1.10.20.10:FF:000025">
    <property type="entry name" value="Transcription initiation factor TFIID subunit 11"/>
    <property type="match status" value="1"/>
</dbReference>
<keyword evidence="9" id="KW-1185">Reference proteome</keyword>
<reference evidence="8 9" key="1">
    <citation type="submission" date="2019-08" db="EMBL/GenBank/DDBJ databases">
        <authorList>
            <person name="Alioto T."/>
            <person name="Alioto T."/>
            <person name="Gomez Garrido J."/>
        </authorList>
    </citation>
    <scope>NUCLEOTIDE SEQUENCE [LARGE SCALE GENOMIC DNA]</scope>
</reference>
<dbReference type="GO" id="GO:0046982">
    <property type="term" value="F:protein heterodimerization activity"/>
    <property type="evidence" value="ECO:0007669"/>
    <property type="project" value="InterPro"/>
</dbReference>
<name>A0A5E4NL99_9HEMI</name>
<comment type="similarity">
    <text evidence="2">Belongs to the TAF11 family.</text>
</comment>
<dbReference type="GO" id="GO:0005669">
    <property type="term" value="C:transcription factor TFIID complex"/>
    <property type="evidence" value="ECO:0007669"/>
    <property type="project" value="InterPro"/>
</dbReference>
<comment type="subcellular location">
    <subcellularLocation>
        <location evidence="1">Nucleus</location>
    </subcellularLocation>
</comment>
<sequence>MENIKQEYESSSLRDCSQDLFLAAEPNQSNSQNHTSDSIGNKKKNKNKKHIEAEEREKMRVLVSKFTEKQLNRYEMFRRSVFPKSVFKKIIQTITGNSVSQNVIIAMSGIAKVLVGEIVEEALDIMEAQGDSGPLRPKHLREAIRQLRKSGTLPYSKSRKSPFCM</sequence>
<gene>
    <name evidence="8" type="ORF">CINCED_3A020112</name>
</gene>
<dbReference type="PANTHER" id="PTHR13218">
    <property type="entry name" value="TRANSCRIPTION INITIATION FACTOR TFIID SUBUNIT 11-RELATED"/>
    <property type="match status" value="1"/>
</dbReference>
<evidence type="ECO:0000256" key="3">
    <source>
        <dbReference type="ARBA" id="ARBA00023015"/>
    </source>
</evidence>
<accession>A0A5E4NL99</accession>
<dbReference type="CDD" id="cd08048">
    <property type="entry name" value="HFD_TAF11"/>
    <property type="match status" value="1"/>
</dbReference>
<dbReference type="PANTHER" id="PTHR13218:SF8">
    <property type="entry name" value="TRANSCRIPTION INITIATION FACTOR TFIID SUBUNIT 11"/>
    <property type="match status" value="1"/>
</dbReference>
<dbReference type="SUPFAM" id="SSF47113">
    <property type="entry name" value="Histone-fold"/>
    <property type="match status" value="1"/>
</dbReference>
<dbReference type="InterPro" id="IPR045127">
    <property type="entry name" value="TAF11-like"/>
</dbReference>
<feature type="domain" description="TAFII28-like protein" evidence="7">
    <location>
        <begin position="61"/>
        <end position="146"/>
    </location>
</feature>
<organism evidence="8 9">
    <name type="scientific">Cinara cedri</name>
    <dbReference type="NCBI Taxonomy" id="506608"/>
    <lineage>
        <taxon>Eukaryota</taxon>
        <taxon>Metazoa</taxon>
        <taxon>Ecdysozoa</taxon>
        <taxon>Arthropoda</taxon>
        <taxon>Hexapoda</taxon>
        <taxon>Insecta</taxon>
        <taxon>Pterygota</taxon>
        <taxon>Neoptera</taxon>
        <taxon>Paraneoptera</taxon>
        <taxon>Hemiptera</taxon>
        <taxon>Sternorrhyncha</taxon>
        <taxon>Aphidomorpha</taxon>
        <taxon>Aphidoidea</taxon>
        <taxon>Aphididae</taxon>
        <taxon>Lachninae</taxon>
        <taxon>Cinara</taxon>
    </lineage>
</organism>
<dbReference type="GO" id="GO:0051123">
    <property type="term" value="P:RNA polymerase II preinitiation complex assembly"/>
    <property type="evidence" value="ECO:0007669"/>
    <property type="project" value="InterPro"/>
</dbReference>
<protein>
    <submittedName>
        <fullName evidence="8">Histone-fold,TAFII28-like protein</fullName>
    </submittedName>
</protein>
<evidence type="ECO:0000256" key="6">
    <source>
        <dbReference type="SAM" id="MobiDB-lite"/>
    </source>
</evidence>
<dbReference type="Pfam" id="PF04719">
    <property type="entry name" value="TAFII28"/>
    <property type="match status" value="1"/>
</dbReference>